<dbReference type="EMBL" id="AORV01000045">
    <property type="protein sequence ID" value="EMS70907.1"/>
    <property type="molecule type" value="Genomic_DNA"/>
</dbReference>
<dbReference type="PANTHER" id="PTHR43280:SF28">
    <property type="entry name" value="HTH-TYPE TRANSCRIPTIONAL ACTIVATOR RHAS"/>
    <property type="match status" value="1"/>
</dbReference>
<reference evidence="6 7" key="1">
    <citation type="journal article" date="2013" name="Genome Announc.">
        <title>Draft Genome Sequence of the Cellulolytic, Mesophilic, Anaerobic Bacterium Clostridium termitidis Strain CT1112 (DSM 5398).</title>
        <authorList>
            <person name="Lal S."/>
            <person name="Ramachandran U."/>
            <person name="Zhang X."/>
            <person name="Munir R."/>
            <person name="Sparling R."/>
            <person name="Levin D.B."/>
        </authorList>
    </citation>
    <scope>NUCLEOTIDE SEQUENCE [LARGE SCALE GENOMIC DNA]</scope>
    <source>
        <strain evidence="6 7">CT1112</strain>
    </source>
</reference>
<dbReference type="SUPFAM" id="SSF46689">
    <property type="entry name" value="Homeodomain-like"/>
    <property type="match status" value="1"/>
</dbReference>
<keyword evidence="2" id="KW-0238">DNA-binding</keyword>
<keyword evidence="4" id="KW-0472">Membrane</keyword>
<feature type="transmembrane region" description="Helical" evidence="4">
    <location>
        <begin position="20"/>
        <end position="43"/>
    </location>
</feature>
<dbReference type="STRING" id="1195236.CTER_3282"/>
<evidence type="ECO:0000259" key="5">
    <source>
        <dbReference type="PROSITE" id="PS01124"/>
    </source>
</evidence>
<feature type="transmembrane region" description="Helical" evidence="4">
    <location>
        <begin position="296"/>
        <end position="319"/>
    </location>
</feature>
<organism evidence="6 7">
    <name type="scientific">Ruminiclostridium cellobioparum subsp. termitidis CT1112</name>
    <dbReference type="NCBI Taxonomy" id="1195236"/>
    <lineage>
        <taxon>Bacteria</taxon>
        <taxon>Bacillati</taxon>
        <taxon>Bacillota</taxon>
        <taxon>Clostridia</taxon>
        <taxon>Eubacteriales</taxon>
        <taxon>Oscillospiraceae</taxon>
        <taxon>Ruminiclostridium</taxon>
    </lineage>
</organism>
<keyword evidence="3" id="KW-0804">Transcription</keyword>
<protein>
    <submittedName>
        <fullName evidence="6">Two component transcriptional regulator, AraC family protein</fullName>
    </submittedName>
</protein>
<dbReference type="GO" id="GO:0003700">
    <property type="term" value="F:DNA-binding transcription factor activity"/>
    <property type="evidence" value="ECO:0007669"/>
    <property type="project" value="InterPro"/>
</dbReference>
<sequence>MINREVLSSSLRSKKLLIKLLLSYLGTAIVAVLLITLLNTYWVKNESIKDINSITELALSNIAVLGTNMFESTQNMAFVLYNDPYVKNLLSSSEIDGLDIMGVTYDIERLKISNPSIFSVYVWNKNSIVFRTSRGIGYEESHETISEIVREGPVLYPVPRRISNNNDKPVDVYTIIYHEPGLGDDSAIVLNIDANALYNQVYTEFSKPQQDIFIVDKTGKVLLHNDIERLSTNIKNETYFRNAVAAGRSSGSFSVYDGGHNWVYNYVIAKNKKYIVFSKSEYSMLFSKVTKIRNTILLTCSVVLVLIFFLSIMLSRWLYTPINNVFSNISVLFKGSNISQPDKPENNEYKFISQAVGSLVQRLNTLEKDNESNFNIMRTAFFKSVLTEPGNINKDIFPDNILKYKILNSINGNYCIIVMRLDNYNDFLLNNNKEAIDFQLSSIGNISSETLKEISTSTYFVMDNEHLVLVISDINRDNTGYEEEITEAVEHAQDSILKLLNIGITIGISGVSSNIFDIKDKYDEAFGFTNYRFIYGKNTIFTGKTVKIKEMEKDKVNHYANAILNSIKNGSKDAYCDFIFKYYSLIRNCSYDKIVKLFFQLANSILHLPEELQTSHKGSMEFDIQDIYAKIRSFESYEDLINWFEELFDKTETILCNIRNKKNPDLVEQVLKYINENYRDSNISANIIADKLSITPQYFSKIFNEYAGVSFPDYINNVRLEKAKELILSNEKLNIGSIYEMVGYNNRSYFTSSFTKKYGISPGRFRSEIASKKISES</sequence>
<dbReference type="eggNOG" id="COG2207">
    <property type="taxonomic scope" value="Bacteria"/>
</dbReference>
<accession>S0FHI7</accession>
<dbReference type="InterPro" id="IPR009057">
    <property type="entry name" value="Homeodomain-like_sf"/>
</dbReference>
<dbReference type="GO" id="GO:0043565">
    <property type="term" value="F:sequence-specific DNA binding"/>
    <property type="evidence" value="ECO:0007669"/>
    <property type="project" value="InterPro"/>
</dbReference>
<dbReference type="Gene3D" id="1.10.10.60">
    <property type="entry name" value="Homeodomain-like"/>
    <property type="match status" value="2"/>
</dbReference>
<evidence type="ECO:0000256" key="1">
    <source>
        <dbReference type="ARBA" id="ARBA00023015"/>
    </source>
</evidence>
<keyword evidence="4" id="KW-1133">Transmembrane helix</keyword>
<proteinExistence type="predicted"/>
<evidence type="ECO:0000256" key="3">
    <source>
        <dbReference type="ARBA" id="ARBA00023163"/>
    </source>
</evidence>
<dbReference type="Pfam" id="PF12833">
    <property type="entry name" value="HTH_18"/>
    <property type="match status" value="1"/>
</dbReference>
<evidence type="ECO:0000256" key="2">
    <source>
        <dbReference type="ARBA" id="ARBA00023125"/>
    </source>
</evidence>
<evidence type="ECO:0000313" key="6">
    <source>
        <dbReference type="EMBL" id="EMS70907.1"/>
    </source>
</evidence>
<evidence type="ECO:0000313" key="7">
    <source>
        <dbReference type="Proteomes" id="UP000014155"/>
    </source>
</evidence>
<dbReference type="Proteomes" id="UP000014155">
    <property type="component" value="Unassembled WGS sequence"/>
</dbReference>
<feature type="domain" description="HTH araC/xylS-type" evidence="5">
    <location>
        <begin position="668"/>
        <end position="768"/>
    </location>
</feature>
<gene>
    <name evidence="6" type="ORF">CTER_3282</name>
</gene>
<keyword evidence="4" id="KW-0812">Transmembrane</keyword>
<dbReference type="PATRIC" id="fig|1195236.3.peg.3505"/>
<dbReference type="InterPro" id="IPR018060">
    <property type="entry name" value="HTH_AraC"/>
</dbReference>
<dbReference type="PANTHER" id="PTHR43280">
    <property type="entry name" value="ARAC-FAMILY TRANSCRIPTIONAL REGULATOR"/>
    <property type="match status" value="1"/>
</dbReference>
<dbReference type="AlphaFoldDB" id="S0FHI7"/>
<keyword evidence="7" id="KW-1185">Reference proteome</keyword>
<dbReference type="SMART" id="SM00342">
    <property type="entry name" value="HTH_ARAC"/>
    <property type="match status" value="1"/>
</dbReference>
<name>S0FHI7_RUMCE</name>
<comment type="caution">
    <text evidence="6">The sequence shown here is derived from an EMBL/GenBank/DDBJ whole genome shotgun (WGS) entry which is preliminary data.</text>
</comment>
<evidence type="ECO:0000256" key="4">
    <source>
        <dbReference type="SAM" id="Phobius"/>
    </source>
</evidence>
<keyword evidence="1" id="KW-0805">Transcription regulation</keyword>
<dbReference type="RefSeq" id="WP_004627383.1">
    <property type="nucleotide sequence ID" value="NZ_AORV01000045.1"/>
</dbReference>
<dbReference type="PROSITE" id="PS01124">
    <property type="entry name" value="HTH_ARAC_FAMILY_2"/>
    <property type="match status" value="1"/>
</dbReference>